<dbReference type="OrthoDB" id="1422875at2759"/>
<protein>
    <submittedName>
        <fullName evidence="3">Uncharacterized protein LOC113786241</fullName>
    </submittedName>
</protein>
<evidence type="ECO:0000256" key="1">
    <source>
        <dbReference type="SAM" id="MobiDB-lite"/>
    </source>
</evidence>
<dbReference type="AlphaFoldDB" id="A0A3Q7XYJ9"/>
<reference evidence="3" key="2">
    <citation type="submission" date="2025-08" db="UniProtKB">
        <authorList>
            <consortium name="RefSeq"/>
        </authorList>
    </citation>
    <scope>IDENTIFICATION</scope>
    <source>
        <tissue evidence="3">Etiolated seedlings</tissue>
    </source>
</reference>
<reference evidence="2" key="1">
    <citation type="journal article" date="2013" name="Nat. Biotechnol.">
        <title>Draft genome sequence of chickpea (Cicer arietinum) provides a resource for trait improvement.</title>
        <authorList>
            <person name="Varshney R.K."/>
            <person name="Song C."/>
            <person name="Saxena R.K."/>
            <person name="Azam S."/>
            <person name="Yu S."/>
            <person name="Sharpe A.G."/>
            <person name="Cannon S."/>
            <person name="Baek J."/>
            <person name="Rosen B.D."/>
            <person name="Tar'an B."/>
            <person name="Millan T."/>
            <person name="Zhang X."/>
            <person name="Ramsay L.D."/>
            <person name="Iwata A."/>
            <person name="Wang Y."/>
            <person name="Nelson W."/>
            <person name="Farmer A.D."/>
            <person name="Gaur P.M."/>
            <person name="Soderlund C."/>
            <person name="Penmetsa R.V."/>
            <person name="Xu C."/>
            <person name="Bharti A.K."/>
            <person name="He W."/>
            <person name="Winter P."/>
            <person name="Zhao S."/>
            <person name="Hane J.K."/>
            <person name="Carrasquilla-Garcia N."/>
            <person name="Condie J.A."/>
            <person name="Upadhyaya H.D."/>
            <person name="Luo M.C."/>
            <person name="Thudi M."/>
            <person name="Gowda C.L."/>
            <person name="Singh N.P."/>
            <person name="Lichtenzveig J."/>
            <person name="Gali K.K."/>
            <person name="Rubio J."/>
            <person name="Nadarajan N."/>
            <person name="Dolezel J."/>
            <person name="Bansal K.C."/>
            <person name="Xu X."/>
            <person name="Edwards D."/>
            <person name="Zhang G."/>
            <person name="Kahl G."/>
            <person name="Gil J."/>
            <person name="Singh K.B."/>
            <person name="Datta S.K."/>
            <person name="Jackson S.A."/>
            <person name="Wang J."/>
            <person name="Cook D.R."/>
        </authorList>
    </citation>
    <scope>NUCLEOTIDE SEQUENCE [LARGE SCALE GENOMIC DNA]</scope>
    <source>
        <strain evidence="2">cv. CDC Frontier</strain>
    </source>
</reference>
<dbReference type="PANTHER" id="PTHR37249">
    <property type="entry name" value="OS03G0206201 PROTEIN"/>
    <property type="match status" value="1"/>
</dbReference>
<evidence type="ECO:0000313" key="3">
    <source>
        <dbReference type="RefSeq" id="XP_027189381.1"/>
    </source>
</evidence>
<sequence>MRRKRKKERGNQHRRRNRWWWLRNRNDGRGGFEAETMNVVTVVSKQKWRWLRLRSSNDGGGGFETGGCLLQNDLIGTKCGDKTTPIAASKKLKVVFLSLNFQENVGISSIETGDISNHATLEDYNPIDLSPGAAKNVKAGPIEHETPLMPFLPKPPPPSPLNSGPGDYN</sequence>
<accession>A0A3Q7XYJ9</accession>
<proteinExistence type="predicted"/>
<dbReference type="Proteomes" id="UP000087171">
    <property type="component" value="Chromosome Ca4"/>
</dbReference>
<dbReference type="PANTHER" id="PTHR37249:SF3">
    <property type="entry name" value="OS03G0206201 PROTEIN"/>
    <property type="match status" value="1"/>
</dbReference>
<dbReference type="RefSeq" id="XP_027189381.1">
    <property type="nucleotide sequence ID" value="XM_027333580.1"/>
</dbReference>
<feature type="region of interest" description="Disordered" evidence="1">
    <location>
        <begin position="142"/>
        <end position="169"/>
    </location>
</feature>
<organism evidence="2 3">
    <name type="scientific">Cicer arietinum</name>
    <name type="common">Chickpea</name>
    <name type="synonym">Garbanzo</name>
    <dbReference type="NCBI Taxonomy" id="3827"/>
    <lineage>
        <taxon>Eukaryota</taxon>
        <taxon>Viridiplantae</taxon>
        <taxon>Streptophyta</taxon>
        <taxon>Embryophyta</taxon>
        <taxon>Tracheophyta</taxon>
        <taxon>Spermatophyta</taxon>
        <taxon>Magnoliopsida</taxon>
        <taxon>eudicotyledons</taxon>
        <taxon>Gunneridae</taxon>
        <taxon>Pentapetalae</taxon>
        <taxon>rosids</taxon>
        <taxon>fabids</taxon>
        <taxon>Fabales</taxon>
        <taxon>Fabaceae</taxon>
        <taxon>Papilionoideae</taxon>
        <taxon>50 kb inversion clade</taxon>
        <taxon>NPAAA clade</taxon>
        <taxon>Hologalegina</taxon>
        <taxon>IRL clade</taxon>
        <taxon>Cicereae</taxon>
        <taxon>Cicer</taxon>
    </lineage>
</organism>
<dbReference type="PaxDb" id="3827-XP_004497829.1"/>
<evidence type="ECO:0000313" key="2">
    <source>
        <dbReference type="Proteomes" id="UP000087171"/>
    </source>
</evidence>
<keyword evidence="2" id="KW-1185">Reference proteome</keyword>
<gene>
    <name evidence="3" type="primary">LOC113786241</name>
</gene>
<feature type="compositionally biased region" description="Pro residues" evidence="1">
    <location>
        <begin position="150"/>
        <end position="160"/>
    </location>
</feature>
<name>A0A3Q7XYJ9_CICAR</name>